<keyword evidence="4" id="KW-1185">Reference proteome</keyword>
<dbReference type="InterPro" id="IPR048341">
    <property type="entry name" value="DUF1285_N"/>
</dbReference>
<dbReference type="Pfam" id="PF21028">
    <property type="entry name" value="DUF1285_C"/>
    <property type="match status" value="1"/>
</dbReference>
<dbReference type="Gene3D" id="2.30.270.10">
    <property type="entry name" value="duf1285 protein"/>
    <property type="match status" value="1"/>
</dbReference>
<dbReference type="Gene3D" id="3.10.540.10">
    <property type="entry name" value="duf1285 like domain"/>
    <property type="match status" value="1"/>
</dbReference>
<feature type="domain" description="DUF1285" evidence="1">
    <location>
        <begin position="42"/>
        <end position="106"/>
    </location>
</feature>
<name>A0A217EH45_9GAMM</name>
<reference evidence="4" key="1">
    <citation type="submission" date="2017-06" db="EMBL/GenBank/DDBJ databases">
        <authorList>
            <person name="Varghese N."/>
            <person name="Submissions S."/>
        </authorList>
    </citation>
    <scope>NUCLEOTIDE SEQUENCE [LARGE SCALE GENOMIC DNA]</scope>
    <source>
        <strain evidence="4">ANC 5114</strain>
    </source>
</reference>
<dbReference type="OrthoDB" id="3078366at2"/>
<dbReference type="EMBL" id="FZLN01000003">
    <property type="protein sequence ID" value="SNQ29825.1"/>
    <property type="molecule type" value="Genomic_DNA"/>
</dbReference>
<evidence type="ECO:0000259" key="2">
    <source>
        <dbReference type="Pfam" id="PF21028"/>
    </source>
</evidence>
<dbReference type="InterPro" id="IPR023361">
    <property type="entry name" value="DUF1285_beta_roll_sf"/>
</dbReference>
<evidence type="ECO:0000259" key="1">
    <source>
        <dbReference type="Pfam" id="PF06938"/>
    </source>
</evidence>
<evidence type="ECO:0000313" key="4">
    <source>
        <dbReference type="Proteomes" id="UP000243463"/>
    </source>
</evidence>
<dbReference type="Pfam" id="PF06938">
    <property type="entry name" value="DUF1285_N"/>
    <property type="match status" value="1"/>
</dbReference>
<sequence>MVNHDIYPELCKKETNSPMNENELQLRFGQLAYDSAYQARLPLDQWQPKHCGEMDLCIRANGEWWHEGRQIHRTSLIQLFSRVLCKEQEQYYLKTPTEKMLIHVEDEALFVDRVARIMVDGKALICLSTTDNDHVVIDETHAPFMRDYQGEMRPYIYIRHGLLALIQRHAFYHLIEEGELIENEAGETILILQSGDFCLHLHS</sequence>
<feature type="domain" description="DUF1285" evidence="2">
    <location>
        <begin position="120"/>
        <end position="196"/>
    </location>
</feature>
<dbReference type="AlphaFoldDB" id="A0A217EH45"/>
<dbReference type="Proteomes" id="UP000243463">
    <property type="component" value="Unassembled WGS sequence"/>
</dbReference>
<evidence type="ECO:0008006" key="5">
    <source>
        <dbReference type="Google" id="ProtNLM"/>
    </source>
</evidence>
<dbReference type="RefSeq" id="WP_088823875.1">
    <property type="nucleotide sequence ID" value="NZ_FZLN01000003.1"/>
</dbReference>
<protein>
    <recommendedName>
        <fullName evidence="5">DUF1285 domain-containing protein</fullName>
    </recommendedName>
</protein>
<organism evidence="3 4">
    <name type="scientific">Acinetobacter apis</name>
    <dbReference type="NCBI Taxonomy" id="1229165"/>
    <lineage>
        <taxon>Bacteria</taxon>
        <taxon>Pseudomonadati</taxon>
        <taxon>Pseudomonadota</taxon>
        <taxon>Gammaproteobacteria</taxon>
        <taxon>Moraxellales</taxon>
        <taxon>Moraxellaceae</taxon>
        <taxon>Acinetobacter</taxon>
    </lineage>
</organism>
<proteinExistence type="predicted"/>
<evidence type="ECO:0000313" key="3">
    <source>
        <dbReference type="EMBL" id="SNQ29825.1"/>
    </source>
</evidence>
<dbReference type="InterPro" id="IPR048342">
    <property type="entry name" value="DUF1285_C"/>
</dbReference>
<accession>A0A217EH45</accession>
<gene>
    <name evidence="3" type="ORF">SAMN05444584_1796</name>
</gene>